<dbReference type="PANTHER" id="PTHR11740">
    <property type="entry name" value="CASEIN KINASE II SUBUNIT BETA"/>
    <property type="match status" value="1"/>
</dbReference>
<dbReference type="SMART" id="SM01085">
    <property type="entry name" value="CK_II_beta"/>
    <property type="match status" value="1"/>
</dbReference>
<dbReference type="InterPro" id="IPR000704">
    <property type="entry name" value="Casein_kinase_II_reg-sub"/>
</dbReference>
<name>A0A1Y1W315_9FUNG</name>
<dbReference type="STRING" id="61395.A0A1Y1W315"/>
<comment type="caution">
    <text evidence="5">The sequence shown here is derived from an EMBL/GenBank/DDBJ whole genome shotgun (WGS) entry which is preliminary data.</text>
</comment>
<dbReference type="GO" id="GO:0005737">
    <property type="term" value="C:cytoplasm"/>
    <property type="evidence" value="ECO:0007669"/>
    <property type="project" value="TreeGrafter"/>
</dbReference>
<dbReference type="InterPro" id="IPR016149">
    <property type="entry name" value="Casein_kin_II_reg-sub_N"/>
</dbReference>
<evidence type="ECO:0000313" key="6">
    <source>
        <dbReference type="Proteomes" id="UP000193922"/>
    </source>
</evidence>
<gene>
    <name evidence="5" type="ORF">DL89DRAFT_269034</name>
</gene>
<dbReference type="Gene3D" id="1.10.1820.10">
    <property type="entry name" value="protein kinase ck2 holoenzyme, chain C, domain 1"/>
    <property type="match status" value="1"/>
</dbReference>
<dbReference type="OrthoDB" id="2275560at2759"/>
<feature type="compositionally biased region" description="Acidic residues" evidence="4">
    <location>
        <begin position="246"/>
        <end position="256"/>
    </location>
</feature>
<reference evidence="5 6" key="1">
    <citation type="submission" date="2016-07" db="EMBL/GenBank/DDBJ databases">
        <title>Pervasive Adenine N6-methylation of Active Genes in Fungi.</title>
        <authorList>
            <consortium name="DOE Joint Genome Institute"/>
            <person name="Mondo S.J."/>
            <person name="Dannebaum R.O."/>
            <person name="Kuo R.C."/>
            <person name="Labutti K."/>
            <person name="Haridas S."/>
            <person name="Kuo A."/>
            <person name="Salamov A."/>
            <person name="Ahrendt S.R."/>
            <person name="Lipzen A."/>
            <person name="Sullivan W."/>
            <person name="Andreopoulos W.B."/>
            <person name="Clum A."/>
            <person name="Lindquist E."/>
            <person name="Daum C."/>
            <person name="Ramamoorthy G.K."/>
            <person name="Gryganskyi A."/>
            <person name="Culley D."/>
            <person name="Magnuson J.K."/>
            <person name="James T.Y."/>
            <person name="O'Malley M.A."/>
            <person name="Stajich J.E."/>
            <person name="Spatafora J.W."/>
            <person name="Visel A."/>
            <person name="Grigoriev I.V."/>
        </authorList>
    </citation>
    <scope>NUCLEOTIDE SEQUENCE [LARGE SCALE GENOMIC DNA]</scope>
    <source>
        <strain evidence="5 6">ATCC 12442</strain>
    </source>
</reference>
<dbReference type="InterPro" id="IPR035991">
    <property type="entry name" value="Casein_kinase_II_beta-like"/>
</dbReference>
<dbReference type="EMBL" id="MCFD01000011">
    <property type="protein sequence ID" value="ORX67847.1"/>
    <property type="molecule type" value="Genomic_DNA"/>
</dbReference>
<evidence type="ECO:0000256" key="3">
    <source>
        <dbReference type="RuleBase" id="RU361268"/>
    </source>
</evidence>
<sequence length="350" mass="39281">MAEPTNNNSNSTQDRTIITRPGLSMNDRQNTEYPSDLNHTEESDFDEEAEEYYESDESANLTWISWFCSLKGHEYFCEIPEEYIEDEFNLTGLSQTVNYYVEALDMILDIEDDSEEPLDADEIEAIDNSSEILYGLIHARYIITRGGLQQMADKYENGDFGSCPRYACDGTFLGSMRSARHPGARVGEAVLPELPRHLQPAQHALQQDRRCVFWHDVCASVLPGRSKSGPRMQWLRMRPENIDEELDEDIDDEENNSTDSQSYVRGTCAADEQAAARQPGDDSAEYAHKDEPSIGRGKSSIWTGASTPAGCATKNDDQDMASVTNSPKQSRPRLPADDGRRRTPANANVD</sequence>
<organism evidence="5 6">
    <name type="scientific">Linderina pennispora</name>
    <dbReference type="NCBI Taxonomy" id="61395"/>
    <lineage>
        <taxon>Eukaryota</taxon>
        <taxon>Fungi</taxon>
        <taxon>Fungi incertae sedis</taxon>
        <taxon>Zoopagomycota</taxon>
        <taxon>Kickxellomycotina</taxon>
        <taxon>Kickxellomycetes</taxon>
        <taxon>Kickxellales</taxon>
        <taxon>Kickxellaceae</taxon>
        <taxon>Linderina</taxon>
    </lineage>
</organism>
<feature type="region of interest" description="Disordered" evidence="4">
    <location>
        <begin position="1"/>
        <end position="47"/>
    </location>
</feature>
<feature type="compositionally biased region" description="Polar residues" evidence="4">
    <location>
        <begin position="1"/>
        <end position="16"/>
    </location>
</feature>
<dbReference type="GO" id="GO:0034456">
    <property type="term" value="C:UTP-C complex"/>
    <property type="evidence" value="ECO:0007669"/>
    <property type="project" value="TreeGrafter"/>
</dbReference>
<dbReference type="PRINTS" id="PR00472">
    <property type="entry name" value="CASNKINASEII"/>
</dbReference>
<comment type="subunit">
    <text evidence="3">Tetramer of two alpha and two beta subunits.</text>
</comment>
<dbReference type="GO" id="GO:0019887">
    <property type="term" value="F:protein kinase regulator activity"/>
    <property type="evidence" value="ECO:0007669"/>
    <property type="project" value="InterPro"/>
</dbReference>
<keyword evidence="6" id="KW-1185">Reference proteome</keyword>
<protein>
    <recommendedName>
        <fullName evidence="3">Casein kinase II subunit beta</fullName>
        <shortName evidence="3">CK II beta</shortName>
    </recommendedName>
</protein>
<dbReference type="RefSeq" id="XP_040741693.1">
    <property type="nucleotide sequence ID" value="XM_040888130.1"/>
</dbReference>
<evidence type="ECO:0000256" key="1">
    <source>
        <dbReference type="ARBA" id="ARBA00006941"/>
    </source>
</evidence>
<comment type="similarity">
    <text evidence="1 3">Belongs to the casein kinase 2 subunit beta family.</text>
</comment>
<dbReference type="GeneID" id="63804778"/>
<dbReference type="SUPFAM" id="SSF57798">
    <property type="entry name" value="Casein kinase II beta subunit"/>
    <property type="match status" value="1"/>
</dbReference>
<dbReference type="Proteomes" id="UP000193922">
    <property type="component" value="Unassembled WGS sequence"/>
</dbReference>
<comment type="function">
    <text evidence="2 3">Regulatory subunit of casein kinase II/CK2. As part of the kinase complex regulates the basal catalytic activity of the alpha subunit a constitutively active serine/threonine-protein kinase that phosphorylates a large number of substrates containing acidic residues C-terminal to the phosphorylated serine or threonine.</text>
</comment>
<evidence type="ECO:0000256" key="2">
    <source>
        <dbReference type="ARBA" id="ARBA00045899"/>
    </source>
</evidence>
<dbReference type="FunFam" id="1.10.1820.10:FF:000005">
    <property type="entry name" value="Casein kinase II subunit beta"/>
    <property type="match status" value="1"/>
</dbReference>
<dbReference type="GO" id="GO:0006359">
    <property type="term" value="P:regulation of transcription by RNA polymerase III"/>
    <property type="evidence" value="ECO:0007669"/>
    <property type="project" value="TreeGrafter"/>
</dbReference>
<feature type="region of interest" description="Disordered" evidence="4">
    <location>
        <begin position="246"/>
        <end position="350"/>
    </location>
</feature>
<dbReference type="PANTHER" id="PTHR11740:SF0">
    <property type="entry name" value="CASEIN KINASE II SUBUNIT BETA"/>
    <property type="match status" value="1"/>
</dbReference>
<dbReference type="AlphaFoldDB" id="A0A1Y1W315"/>
<dbReference type="GO" id="GO:0005956">
    <property type="term" value="C:protein kinase CK2 complex"/>
    <property type="evidence" value="ECO:0007669"/>
    <property type="project" value="UniProtKB-UniRule"/>
</dbReference>
<dbReference type="Pfam" id="PF01214">
    <property type="entry name" value="CK_II_beta"/>
    <property type="match status" value="1"/>
</dbReference>
<proteinExistence type="inferred from homology"/>
<evidence type="ECO:0000256" key="4">
    <source>
        <dbReference type="SAM" id="MobiDB-lite"/>
    </source>
</evidence>
<accession>A0A1Y1W315</accession>
<evidence type="ECO:0000313" key="5">
    <source>
        <dbReference type="EMBL" id="ORX67847.1"/>
    </source>
</evidence>